<evidence type="ECO:0000313" key="2">
    <source>
        <dbReference type="EMBL" id="GIN60700.1"/>
    </source>
</evidence>
<dbReference type="EMBL" id="BORC01000001">
    <property type="protein sequence ID" value="GIN60700.1"/>
    <property type="molecule type" value="Genomic_DNA"/>
</dbReference>
<proteinExistence type="predicted"/>
<dbReference type="Pfam" id="PF14493">
    <property type="entry name" value="HTH_40"/>
    <property type="match status" value="1"/>
</dbReference>
<keyword evidence="2" id="KW-0378">Hydrolase</keyword>
<comment type="caution">
    <text evidence="2">The sequence shown here is derived from an EMBL/GenBank/DDBJ whole genome shotgun (WGS) entry which is preliminary data.</text>
</comment>
<keyword evidence="2" id="KW-0347">Helicase</keyword>
<sequence length="353" mass="41813">MPTPFIYFVVLFCLHKINDERTIYSLYHLLCGKKSSQTIQDVHLFQIAQFYKTCDFLTRKQFEEIVEELERKNLVTATNDQYYKLTSNGLAYMKRESENYPFLSYLNGWDFQYANIFWQRISLLVQVTSHLANQDRNYIPIQRKKPLLNWLKNYLINNRFNRKELSDSLYKELIHVLEDSREIDPSVFVIRLTGFEIIGLTEKQASEYLKIERTLYHFQFQALLHYILSRVQKEPKKFKLLASLITDIETALPLTDTSKKTLALLNKGFSLEQIAQIRKLKVSTIQDHIVELALQMHTFQIEPFVGKEIIEQIMAAHKQATSKQLRRIRELVPEATYFQIRLVLTRFGENNEI</sequence>
<dbReference type="Proteomes" id="UP000682111">
    <property type="component" value="Unassembled WGS sequence"/>
</dbReference>
<dbReference type="InterPro" id="IPR029491">
    <property type="entry name" value="Helicase_HTH"/>
</dbReference>
<dbReference type="RefSeq" id="WP_095306581.1">
    <property type="nucleotide sequence ID" value="NZ_BORC01000001.1"/>
</dbReference>
<evidence type="ECO:0000313" key="3">
    <source>
        <dbReference type="Proteomes" id="UP000682111"/>
    </source>
</evidence>
<protein>
    <submittedName>
        <fullName evidence="2">ATP-dependent DNA helicase RecQ</fullName>
    </submittedName>
</protein>
<keyword evidence="3" id="KW-1185">Reference proteome</keyword>
<evidence type="ECO:0000259" key="1">
    <source>
        <dbReference type="Pfam" id="PF14493"/>
    </source>
</evidence>
<organism evidence="2 3">
    <name type="scientific">Robertmurraya siralis</name>
    <dbReference type="NCBI Taxonomy" id="77777"/>
    <lineage>
        <taxon>Bacteria</taxon>
        <taxon>Bacillati</taxon>
        <taxon>Bacillota</taxon>
        <taxon>Bacilli</taxon>
        <taxon>Bacillales</taxon>
        <taxon>Bacillaceae</taxon>
        <taxon>Robertmurraya</taxon>
    </lineage>
</organism>
<accession>A0A919WF13</accession>
<dbReference type="AlphaFoldDB" id="A0A919WF13"/>
<keyword evidence="2" id="KW-0067">ATP-binding</keyword>
<dbReference type="GO" id="GO:0004386">
    <property type="term" value="F:helicase activity"/>
    <property type="evidence" value="ECO:0007669"/>
    <property type="project" value="UniProtKB-KW"/>
</dbReference>
<reference evidence="2" key="1">
    <citation type="submission" date="2021-03" db="EMBL/GenBank/DDBJ databases">
        <title>Antimicrobial resistance genes in bacteria isolated from Japanese honey, and their potential for conferring macrolide and lincosamide resistance in the American foulbrood pathogen Paenibacillus larvae.</title>
        <authorList>
            <person name="Okamoto M."/>
            <person name="Kumagai M."/>
            <person name="Kanamori H."/>
            <person name="Takamatsu D."/>
        </authorList>
    </citation>
    <scope>NUCLEOTIDE SEQUENCE</scope>
    <source>
        <strain evidence="2">J27TS8</strain>
    </source>
</reference>
<dbReference type="InterPro" id="IPR008308">
    <property type="entry name" value="YpbB-like"/>
</dbReference>
<dbReference type="OrthoDB" id="2354672at2"/>
<dbReference type="PIRSF" id="PIRSF021350">
    <property type="entry name" value="UCP021350"/>
    <property type="match status" value="1"/>
</dbReference>
<name>A0A919WF13_9BACI</name>
<feature type="domain" description="Helicase Helix-turn-helix" evidence="1">
    <location>
        <begin position="258"/>
        <end position="344"/>
    </location>
</feature>
<gene>
    <name evidence="2" type="ORF">J27TS8_06930</name>
</gene>
<keyword evidence="2" id="KW-0547">Nucleotide-binding</keyword>